<evidence type="ECO:0000313" key="4">
    <source>
        <dbReference type="Proteomes" id="UP001227230"/>
    </source>
</evidence>
<organism evidence="3 4">
    <name type="scientific">Vitis vinifera</name>
    <name type="common">Grape</name>
    <dbReference type="NCBI Taxonomy" id="29760"/>
    <lineage>
        <taxon>Eukaryota</taxon>
        <taxon>Viridiplantae</taxon>
        <taxon>Streptophyta</taxon>
        <taxon>Embryophyta</taxon>
        <taxon>Tracheophyta</taxon>
        <taxon>Spermatophyta</taxon>
        <taxon>Magnoliopsida</taxon>
        <taxon>eudicotyledons</taxon>
        <taxon>Gunneridae</taxon>
        <taxon>Pentapetalae</taxon>
        <taxon>rosids</taxon>
        <taxon>Vitales</taxon>
        <taxon>Vitaceae</taxon>
        <taxon>Viteae</taxon>
        <taxon>Vitis</taxon>
    </lineage>
</organism>
<evidence type="ECO:0000313" key="3">
    <source>
        <dbReference type="EMBL" id="WKA01645.1"/>
    </source>
</evidence>
<gene>
    <name evidence="3" type="ORF">VitviT2T_019916</name>
</gene>
<dbReference type="InterPro" id="IPR049172">
    <property type="entry name" value="DUF6857_pln"/>
</dbReference>
<reference evidence="3 4" key="1">
    <citation type="journal article" date="2023" name="Hortic Res">
        <title>The complete reference genome for grapevine (Vitis vinifera L.) genetics and breeding.</title>
        <authorList>
            <person name="Shi X."/>
            <person name="Cao S."/>
            <person name="Wang X."/>
            <person name="Huang S."/>
            <person name="Wang Y."/>
            <person name="Liu Z."/>
            <person name="Liu W."/>
            <person name="Leng X."/>
            <person name="Peng Y."/>
            <person name="Wang N."/>
            <person name="Wang Y."/>
            <person name="Ma Z."/>
            <person name="Xu X."/>
            <person name="Zhang F."/>
            <person name="Xue H."/>
            <person name="Zhong H."/>
            <person name="Wang Y."/>
            <person name="Zhang K."/>
            <person name="Velt A."/>
            <person name="Avia K."/>
            <person name="Holtgrawe D."/>
            <person name="Grimplet J."/>
            <person name="Matus J.T."/>
            <person name="Ware D."/>
            <person name="Wu X."/>
            <person name="Wang H."/>
            <person name="Liu C."/>
            <person name="Fang Y."/>
            <person name="Rustenholz C."/>
            <person name="Cheng Z."/>
            <person name="Xiao H."/>
            <person name="Zhou Y."/>
        </authorList>
    </citation>
    <scope>NUCLEOTIDE SEQUENCE [LARGE SCALE GENOMIC DNA]</scope>
    <source>
        <strain evidence="4">cv. Pinot noir / PN40024</strain>
        <tissue evidence="3">Leaf</tissue>
    </source>
</reference>
<protein>
    <recommendedName>
        <fullName evidence="2">DUF6857 domain-containing protein</fullName>
    </recommendedName>
</protein>
<feature type="compositionally biased region" description="Basic and acidic residues" evidence="1">
    <location>
        <begin position="81"/>
        <end position="104"/>
    </location>
</feature>
<dbReference type="Proteomes" id="UP001227230">
    <property type="component" value="Chromosome 13"/>
</dbReference>
<evidence type="ECO:0000259" key="2">
    <source>
        <dbReference type="Pfam" id="PF21647"/>
    </source>
</evidence>
<proteinExistence type="predicted"/>
<dbReference type="EMBL" id="CP126660">
    <property type="protein sequence ID" value="WKA01645.1"/>
    <property type="molecule type" value="Genomic_DNA"/>
</dbReference>
<keyword evidence="4" id="KW-1185">Reference proteome</keyword>
<feature type="domain" description="DUF6857" evidence="2">
    <location>
        <begin position="53"/>
        <end position="104"/>
    </location>
</feature>
<name>A0ABY9D219_VITVI</name>
<evidence type="ECO:0000256" key="1">
    <source>
        <dbReference type="SAM" id="MobiDB-lite"/>
    </source>
</evidence>
<sequence length="104" mass="11131">MLSRDDSHGFIINEDPSFVALSPSRFAIVLDGSSPLITVTSIDAEGTIELHVQFLTLHASLNNACLVADSLSKTIPVGSSPDHEENPSEEALKITSDRRKQAAS</sequence>
<accession>A0ABY9D219</accession>
<feature type="region of interest" description="Disordered" evidence="1">
    <location>
        <begin position="76"/>
        <end position="104"/>
    </location>
</feature>
<dbReference type="Pfam" id="PF21647">
    <property type="entry name" value="DUF6857"/>
    <property type="match status" value="1"/>
</dbReference>